<dbReference type="EMBL" id="JAASRO010000001">
    <property type="protein sequence ID" value="NIK62319.1"/>
    <property type="molecule type" value="Genomic_DNA"/>
</dbReference>
<dbReference type="GO" id="GO:0055085">
    <property type="term" value="P:transmembrane transport"/>
    <property type="evidence" value="ECO:0007669"/>
    <property type="project" value="InterPro"/>
</dbReference>
<organism evidence="10 11">
    <name type="scientific">Kribbella shirazensis</name>
    <dbReference type="NCBI Taxonomy" id="1105143"/>
    <lineage>
        <taxon>Bacteria</taxon>
        <taxon>Bacillati</taxon>
        <taxon>Actinomycetota</taxon>
        <taxon>Actinomycetes</taxon>
        <taxon>Propionibacteriales</taxon>
        <taxon>Kribbellaceae</taxon>
        <taxon>Kribbella</taxon>
    </lineage>
</organism>
<evidence type="ECO:0000256" key="8">
    <source>
        <dbReference type="SAM" id="MobiDB-lite"/>
    </source>
</evidence>
<dbReference type="Pfam" id="PF00528">
    <property type="entry name" value="BPD_transp_1"/>
    <property type="match status" value="1"/>
</dbReference>
<protein>
    <submittedName>
        <fullName evidence="10">N-acetylglucosamine transport system permease protein</fullName>
    </submittedName>
</protein>
<proteinExistence type="inferred from homology"/>
<keyword evidence="3" id="KW-1003">Cell membrane</keyword>
<evidence type="ECO:0000256" key="6">
    <source>
        <dbReference type="ARBA" id="ARBA00023136"/>
    </source>
</evidence>
<dbReference type="Proteomes" id="UP000555407">
    <property type="component" value="Unassembled WGS sequence"/>
</dbReference>
<feature type="region of interest" description="Disordered" evidence="8">
    <location>
        <begin position="1"/>
        <end position="20"/>
    </location>
</feature>
<evidence type="ECO:0000256" key="1">
    <source>
        <dbReference type="ARBA" id="ARBA00004651"/>
    </source>
</evidence>
<sequence>MTLQIDVEGRTQESAGGPEAVGDKGAFSPVNVFSHAVLIGWSILVLVPFGWALIASLKSTGEIFGDNPWALPEKLLWENFANAWDKGVGDYLLNSVVVVAGGVFGTMLFGSMVAYVLARYEFPGNRIIYYLFAAGMMFPTFLAIVPLFFVVKGFGMVSTYQGLILVYIAYSLPFTVFFMHSFFRTLPTSIAEAALVDGAGHATTFFRVMLPMAKPGLLSVGIFNVLGQFNQFVLPSFLSPEKPVLSQGIATLLGSQRYDNDWGTLFAALTIAMVPVIVVYLIFYRQVQAGLTGATLK</sequence>
<evidence type="ECO:0000256" key="4">
    <source>
        <dbReference type="ARBA" id="ARBA00022692"/>
    </source>
</evidence>
<reference evidence="10 11" key="1">
    <citation type="submission" date="2020-03" db="EMBL/GenBank/DDBJ databases">
        <title>Sequencing the genomes of 1000 actinobacteria strains.</title>
        <authorList>
            <person name="Klenk H.-P."/>
        </authorList>
    </citation>
    <scope>NUCLEOTIDE SEQUENCE [LARGE SCALE GENOMIC DNA]</scope>
    <source>
        <strain evidence="10 11">DSM 45490</strain>
    </source>
</reference>
<keyword evidence="11" id="KW-1185">Reference proteome</keyword>
<feature type="transmembrane region" description="Helical" evidence="7">
    <location>
        <begin position="91"/>
        <end position="115"/>
    </location>
</feature>
<comment type="subcellular location">
    <subcellularLocation>
        <location evidence="1 7">Cell membrane</location>
        <topology evidence="1 7">Multi-pass membrane protein</topology>
    </subcellularLocation>
</comment>
<evidence type="ECO:0000256" key="5">
    <source>
        <dbReference type="ARBA" id="ARBA00022989"/>
    </source>
</evidence>
<dbReference type="PROSITE" id="PS50928">
    <property type="entry name" value="ABC_TM1"/>
    <property type="match status" value="1"/>
</dbReference>
<dbReference type="AlphaFoldDB" id="A0A7X5VJE4"/>
<evidence type="ECO:0000256" key="2">
    <source>
        <dbReference type="ARBA" id="ARBA00022448"/>
    </source>
</evidence>
<keyword evidence="2 7" id="KW-0813">Transport</keyword>
<evidence type="ECO:0000259" key="9">
    <source>
        <dbReference type="PROSITE" id="PS50928"/>
    </source>
</evidence>
<dbReference type="InterPro" id="IPR035906">
    <property type="entry name" value="MetI-like_sf"/>
</dbReference>
<dbReference type="Gene3D" id="1.10.3720.10">
    <property type="entry name" value="MetI-like"/>
    <property type="match status" value="1"/>
</dbReference>
<dbReference type="RefSeq" id="WP_167217371.1">
    <property type="nucleotide sequence ID" value="NZ_JAASRO010000001.1"/>
</dbReference>
<dbReference type="GO" id="GO:0005886">
    <property type="term" value="C:plasma membrane"/>
    <property type="evidence" value="ECO:0007669"/>
    <property type="project" value="UniProtKB-SubCell"/>
</dbReference>
<keyword evidence="6 7" id="KW-0472">Membrane</keyword>
<feature type="transmembrane region" description="Helical" evidence="7">
    <location>
        <begin position="262"/>
        <end position="283"/>
    </location>
</feature>
<feature type="transmembrane region" description="Helical" evidence="7">
    <location>
        <begin position="127"/>
        <end position="151"/>
    </location>
</feature>
<feature type="transmembrane region" description="Helical" evidence="7">
    <location>
        <begin position="163"/>
        <end position="183"/>
    </location>
</feature>
<dbReference type="PANTHER" id="PTHR43744:SF8">
    <property type="entry name" value="SN-GLYCEROL-3-PHOSPHATE TRANSPORT SYSTEM PERMEASE PROTEIN UGPE"/>
    <property type="match status" value="1"/>
</dbReference>
<dbReference type="PANTHER" id="PTHR43744">
    <property type="entry name" value="ABC TRANSPORTER PERMEASE PROTEIN MG189-RELATED-RELATED"/>
    <property type="match status" value="1"/>
</dbReference>
<evidence type="ECO:0000256" key="3">
    <source>
        <dbReference type="ARBA" id="ARBA00022475"/>
    </source>
</evidence>
<name>A0A7X5VJE4_9ACTN</name>
<accession>A0A7X5VJE4</accession>
<dbReference type="SUPFAM" id="SSF161098">
    <property type="entry name" value="MetI-like"/>
    <property type="match status" value="1"/>
</dbReference>
<feature type="domain" description="ABC transmembrane type-1" evidence="9">
    <location>
        <begin position="92"/>
        <end position="283"/>
    </location>
</feature>
<gene>
    <name evidence="10" type="ORF">BJY22_008036</name>
</gene>
<feature type="transmembrane region" description="Helical" evidence="7">
    <location>
        <begin position="32"/>
        <end position="54"/>
    </location>
</feature>
<dbReference type="InterPro" id="IPR000515">
    <property type="entry name" value="MetI-like"/>
</dbReference>
<comment type="similarity">
    <text evidence="7">Belongs to the binding-protein-dependent transport system permease family.</text>
</comment>
<keyword evidence="5 7" id="KW-1133">Transmembrane helix</keyword>
<evidence type="ECO:0000256" key="7">
    <source>
        <dbReference type="RuleBase" id="RU363032"/>
    </source>
</evidence>
<evidence type="ECO:0000313" key="10">
    <source>
        <dbReference type="EMBL" id="NIK62319.1"/>
    </source>
</evidence>
<evidence type="ECO:0000313" key="11">
    <source>
        <dbReference type="Proteomes" id="UP000555407"/>
    </source>
</evidence>
<dbReference type="CDD" id="cd06261">
    <property type="entry name" value="TM_PBP2"/>
    <property type="match status" value="1"/>
</dbReference>
<comment type="caution">
    <text evidence="10">The sequence shown here is derived from an EMBL/GenBank/DDBJ whole genome shotgun (WGS) entry which is preliminary data.</text>
</comment>
<keyword evidence="4 7" id="KW-0812">Transmembrane</keyword>